<dbReference type="PANTHER" id="PTHR44170">
    <property type="entry name" value="PROTEIN SIDEKICK"/>
    <property type="match status" value="1"/>
</dbReference>
<dbReference type="InterPro" id="IPR003961">
    <property type="entry name" value="FN3_dom"/>
</dbReference>
<dbReference type="PANTHER" id="PTHR44170:SF55">
    <property type="entry name" value="OBSCURIN ISOFORM X2"/>
    <property type="match status" value="1"/>
</dbReference>
<accession>A0ABD0J4H7</accession>
<feature type="chain" id="PRO_5044882257" description="Fibronectin type-III domain-containing protein" evidence="2">
    <location>
        <begin position="38"/>
        <end position="215"/>
    </location>
</feature>
<organism evidence="4 5">
    <name type="scientific">Batillaria attramentaria</name>
    <dbReference type="NCBI Taxonomy" id="370345"/>
    <lineage>
        <taxon>Eukaryota</taxon>
        <taxon>Metazoa</taxon>
        <taxon>Spiralia</taxon>
        <taxon>Lophotrochozoa</taxon>
        <taxon>Mollusca</taxon>
        <taxon>Gastropoda</taxon>
        <taxon>Caenogastropoda</taxon>
        <taxon>Sorbeoconcha</taxon>
        <taxon>Cerithioidea</taxon>
        <taxon>Batillariidae</taxon>
        <taxon>Batillaria</taxon>
    </lineage>
</organism>
<dbReference type="Proteomes" id="UP001519460">
    <property type="component" value="Unassembled WGS sequence"/>
</dbReference>
<feature type="signal peptide" evidence="2">
    <location>
        <begin position="1"/>
        <end position="37"/>
    </location>
</feature>
<dbReference type="AlphaFoldDB" id="A0ABD0J4H7"/>
<dbReference type="InterPro" id="IPR036116">
    <property type="entry name" value="FN3_sf"/>
</dbReference>
<evidence type="ECO:0000259" key="3">
    <source>
        <dbReference type="PROSITE" id="PS50853"/>
    </source>
</evidence>
<evidence type="ECO:0000313" key="4">
    <source>
        <dbReference type="EMBL" id="KAK7457944.1"/>
    </source>
</evidence>
<dbReference type="PROSITE" id="PS50853">
    <property type="entry name" value="FN3"/>
    <property type="match status" value="1"/>
</dbReference>
<dbReference type="SUPFAM" id="SSF49265">
    <property type="entry name" value="Fibronectin type III"/>
    <property type="match status" value="1"/>
</dbReference>
<reference evidence="4 5" key="1">
    <citation type="journal article" date="2023" name="Sci. Data">
        <title>Genome assembly of the Korean intertidal mud-creeper Batillaria attramentaria.</title>
        <authorList>
            <person name="Patra A.K."/>
            <person name="Ho P.T."/>
            <person name="Jun S."/>
            <person name="Lee S.J."/>
            <person name="Kim Y."/>
            <person name="Won Y.J."/>
        </authorList>
    </citation>
    <scope>NUCLEOTIDE SEQUENCE [LARGE SCALE GENOMIC DNA]</scope>
    <source>
        <strain evidence="4">Wonlab-2016</strain>
    </source>
</reference>
<name>A0ABD0J4H7_9CAEN</name>
<dbReference type="SMART" id="SM00060">
    <property type="entry name" value="FN3"/>
    <property type="match status" value="1"/>
</dbReference>
<evidence type="ECO:0000313" key="5">
    <source>
        <dbReference type="Proteomes" id="UP001519460"/>
    </source>
</evidence>
<dbReference type="Gene3D" id="2.60.40.10">
    <property type="entry name" value="Immunoglobulins"/>
    <property type="match status" value="1"/>
</dbReference>
<evidence type="ECO:0000256" key="1">
    <source>
        <dbReference type="ARBA" id="ARBA00023157"/>
    </source>
</evidence>
<sequence length="215" mass="24026">MRSYRAYHNNMASGARLVLLSVLYVLVTHLLLQLVVSQTTSGEIEEIDCTALVRQQSGRPHVLSCSWMEDESLECNAEPGYHQTGPVSEQLSVVIPNPTLAHEGNYICILVASDSKPRPCYLAVATRPEPPYNLTIDNTTQHNITVSWTGGKSGLVILPQTFRVRYKKTTVKGPYYKYEDVYPNGTTYTITDLRPDTTYEISVMASNSRGDSDYQ</sequence>
<proteinExistence type="predicted"/>
<comment type="caution">
    <text evidence="4">The sequence shown here is derived from an EMBL/GenBank/DDBJ whole genome shotgun (WGS) entry which is preliminary data.</text>
</comment>
<feature type="domain" description="Fibronectin type-III" evidence="3">
    <location>
        <begin position="130"/>
        <end position="215"/>
    </location>
</feature>
<evidence type="ECO:0000256" key="2">
    <source>
        <dbReference type="SAM" id="SignalP"/>
    </source>
</evidence>
<dbReference type="InterPro" id="IPR013783">
    <property type="entry name" value="Ig-like_fold"/>
</dbReference>
<feature type="non-terminal residue" evidence="4">
    <location>
        <position position="215"/>
    </location>
</feature>
<keyword evidence="1" id="KW-1015">Disulfide bond</keyword>
<keyword evidence="5" id="KW-1185">Reference proteome</keyword>
<gene>
    <name evidence="4" type="ORF">BaRGS_00039188</name>
</gene>
<protein>
    <recommendedName>
        <fullName evidence="3">Fibronectin type-III domain-containing protein</fullName>
    </recommendedName>
</protein>
<dbReference type="EMBL" id="JACVVK020000669">
    <property type="protein sequence ID" value="KAK7457944.1"/>
    <property type="molecule type" value="Genomic_DNA"/>
</dbReference>
<keyword evidence="2" id="KW-0732">Signal</keyword>
<dbReference type="CDD" id="cd00063">
    <property type="entry name" value="FN3"/>
    <property type="match status" value="1"/>
</dbReference>
<dbReference type="Pfam" id="PF00041">
    <property type="entry name" value="fn3"/>
    <property type="match status" value="1"/>
</dbReference>